<gene>
    <name evidence="1" type="ORF">K3G42_005309</name>
</gene>
<reference evidence="1" key="1">
    <citation type="submission" date="2021-08" db="EMBL/GenBank/DDBJ databases">
        <title>The first chromosome-level gecko genome reveals the dynamic sex chromosomes of Neotropical dwarf geckos (Sphaerodactylidae: Sphaerodactylus).</title>
        <authorList>
            <person name="Pinto B.J."/>
            <person name="Keating S.E."/>
            <person name="Gamble T."/>
        </authorList>
    </citation>
    <scope>NUCLEOTIDE SEQUENCE</scope>
    <source>
        <strain evidence="1">TG3544</strain>
    </source>
</reference>
<dbReference type="EMBL" id="CM037616">
    <property type="protein sequence ID" value="KAH7991370.1"/>
    <property type="molecule type" value="Genomic_DNA"/>
</dbReference>
<sequence>MEAEGRLKELCEEASCSVCLDFFRDPVMIPECSHNFCRACLTHSWGGLEGAEASCPQCRGRAQEGTLRPNQQLANLVEIIQKLNPLEGSSKERGGQKRKRGVCELHQEPLKLFCQEDEAPLCLVCSRSQEHRDHQVIPLEEASQENTAVVAGRKGRVCQKHQEPLKLFCKEDEALICVVCVQSKEHRNHKTLPPDEASQEYKDDFCNCLKMLKEEREEVVVCLAGVVKESQDLLKKTTEQKQEVAARFRELHAFLEEKEKLLLAQMEEVEEVVARKRDQLLADLSEALSSRDSLTQEMEGKCQQPDSELLQGARSLLQRFDESEEFESPLPFLSALNWQFWDLSNLNPLWEHFMKQVKDTMNSGLHPQKANVTLDPDTAHPQLILSADRKSVSYGKKVQALPENPERFDYYGAVLGREEFTGGHHFWEILVGNEEKWAVGVARKSVKRKGEFTFSPEDGIWSVEKWGYGDYYATIKGSDIPLSVRWEPNRIRVCLNYDGGRVSFFDTEQQVLLYEYSGASFSGETVLPFFYVCGETTLKLSS</sequence>
<accession>A0ACB8EFU2</accession>
<organism evidence="1 2">
    <name type="scientific">Sphaerodactylus townsendi</name>
    <dbReference type="NCBI Taxonomy" id="933632"/>
    <lineage>
        <taxon>Eukaryota</taxon>
        <taxon>Metazoa</taxon>
        <taxon>Chordata</taxon>
        <taxon>Craniata</taxon>
        <taxon>Vertebrata</taxon>
        <taxon>Euteleostomi</taxon>
        <taxon>Lepidosauria</taxon>
        <taxon>Squamata</taxon>
        <taxon>Bifurcata</taxon>
        <taxon>Gekkota</taxon>
        <taxon>Sphaerodactylidae</taxon>
        <taxon>Sphaerodactylus</taxon>
    </lineage>
</organism>
<proteinExistence type="predicted"/>
<dbReference type="Proteomes" id="UP000827872">
    <property type="component" value="Linkage Group LG03"/>
</dbReference>
<comment type="caution">
    <text evidence="1">The sequence shown here is derived from an EMBL/GenBank/DDBJ whole genome shotgun (WGS) entry which is preliminary data.</text>
</comment>
<evidence type="ECO:0000313" key="1">
    <source>
        <dbReference type="EMBL" id="KAH7991370.1"/>
    </source>
</evidence>
<keyword evidence="2" id="KW-1185">Reference proteome</keyword>
<protein>
    <submittedName>
        <fullName evidence="1">Uncharacterized protein</fullName>
    </submittedName>
</protein>
<name>A0ACB8EFU2_9SAUR</name>
<evidence type="ECO:0000313" key="2">
    <source>
        <dbReference type="Proteomes" id="UP000827872"/>
    </source>
</evidence>